<sequence length="146" mass="16941">MFTERTIIYFTPFYFKNGNTAKNKYFVVLKNIDNKSILASLPTSKDYIPEKLVIEQGCIECESSNLNCFVLSPSTKITEDGKCFSVSTYLYGHLLDEYSIDTLTELYPYEASDYQIWGQMKISLFNDLIECLKNSKSVKRKYKKIL</sequence>
<dbReference type="AlphaFoldDB" id="A0A250FAW6"/>
<organism evidence="1 2">
    <name type="scientific">Capnocytophaga leadbetteri</name>
    <dbReference type="NCBI Taxonomy" id="327575"/>
    <lineage>
        <taxon>Bacteria</taxon>
        <taxon>Pseudomonadati</taxon>
        <taxon>Bacteroidota</taxon>
        <taxon>Flavobacteriia</taxon>
        <taxon>Flavobacteriales</taxon>
        <taxon>Flavobacteriaceae</taxon>
        <taxon>Capnocytophaga</taxon>
    </lineage>
</organism>
<dbReference type="KEGG" id="clk:CGC53_07910"/>
<accession>A0A250FAW6</accession>
<dbReference type="EMBL" id="CP022384">
    <property type="protein sequence ID" value="ATA82270.1"/>
    <property type="molecule type" value="Genomic_DNA"/>
</dbReference>
<gene>
    <name evidence="1" type="ORF">CGC53_07910</name>
</gene>
<protein>
    <submittedName>
        <fullName evidence="1">Uncharacterized protein</fullName>
    </submittedName>
</protein>
<name>A0A250FAW6_9FLAO</name>
<dbReference type="Proteomes" id="UP000217276">
    <property type="component" value="Chromosome"/>
</dbReference>
<evidence type="ECO:0000313" key="2">
    <source>
        <dbReference type="Proteomes" id="UP000217276"/>
    </source>
</evidence>
<keyword evidence="2" id="KW-1185">Reference proteome</keyword>
<evidence type="ECO:0000313" key="1">
    <source>
        <dbReference type="EMBL" id="ATA82270.1"/>
    </source>
</evidence>
<proteinExistence type="predicted"/>
<dbReference type="RefSeq" id="WP_009392590.1">
    <property type="nucleotide sequence ID" value="NZ_CAJPPO010000064.1"/>
</dbReference>
<reference evidence="2" key="1">
    <citation type="submission" date="2017-06" db="EMBL/GenBank/DDBJ databases">
        <title>Capnocytophaga spp. assemblies.</title>
        <authorList>
            <person name="Gulvik C.A."/>
        </authorList>
    </citation>
    <scope>NUCLEOTIDE SEQUENCE [LARGE SCALE GENOMIC DNA]</scope>
    <source>
        <strain evidence="2">H6253</strain>
    </source>
</reference>